<dbReference type="InterPro" id="IPR015421">
    <property type="entry name" value="PyrdxlP-dep_Trfase_major"/>
</dbReference>
<dbReference type="GO" id="GO:0003700">
    <property type="term" value="F:DNA-binding transcription factor activity"/>
    <property type="evidence" value="ECO:0007669"/>
    <property type="project" value="InterPro"/>
</dbReference>
<dbReference type="Pfam" id="PF00155">
    <property type="entry name" value="Aminotran_1_2"/>
    <property type="match status" value="1"/>
</dbReference>
<dbReference type="Pfam" id="PF00392">
    <property type="entry name" value="GntR"/>
    <property type="match status" value="1"/>
</dbReference>
<gene>
    <name evidence="7" type="ORF">AKJ09_10943</name>
</gene>
<dbReference type="PRINTS" id="PR00035">
    <property type="entry name" value="HTHGNTR"/>
</dbReference>
<dbReference type="PANTHER" id="PTHR46577:SF1">
    <property type="entry name" value="HTH-TYPE TRANSCRIPTIONAL REGULATORY PROTEIN GABR"/>
    <property type="match status" value="1"/>
</dbReference>
<dbReference type="GO" id="GO:0003677">
    <property type="term" value="F:DNA binding"/>
    <property type="evidence" value="ECO:0007669"/>
    <property type="project" value="UniProtKB-KW"/>
</dbReference>
<evidence type="ECO:0000256" key="5">
    <source>
        <dbReference type="ARBA" id="ARBA00023163"/>
    </source>
</evidence>
<keyword evidence="7" id="KW-0808">Transferase</keyword>
<feature type="domain" description="HTH gntR-type" evidence="6">
    <location>
        <begin position="1"/>
        <end position="69"/>
    </location>
</feature>
<protein>
    <submittedName>
        <fullName evidence="7">Transcriptional regulator, GntR family domain / Aspartate aminotransferase</fullName>
    </submittedName>
</protein>
<dbReference type="PANTHER" id="PTHR46577">
    <property type="entry name" value="HTH-TYPE TRANSCRIPTIONAL REGULATORY PROTEIN GABR"/>
    <property type="match status" value="1"/>
</dbReference>
<accession>A0A0K1QFT6</accession>
<dbReference type="InterPro" id="IPR000524">
    <property type="entry name" value="Tscrpt_reg_HTH_GntR"/>
</dbReference>
<dbReference type="AlphaFoldDB" id="A0A0K1QFT6"/>
<dbReference type="EMBL" id="CP012333">
    <property type="protein sequence ID" value="AKV04280.1"/>
    <property type="molecule type" value="Genomic_DNA"/>
</dbReference>
<dbReference type="SMART" id="SM00345">
    <property type="entry name" value="HTH_GNTR"/>
    <property type="match status" value="1"/>
</dbReference>
<evidence type="ECO:0000313" key="8">
    <source>
        <dbReference type="Proteomes" id="UP000064967"/>
    </source>
</evidence>
<evidence type="ECO:0000256" key="1">
    <source>
        <dbReference type="ARBA" id="ARBA00005384"/>
    </source>
</evidence>
<organism evidence="7 8">
    <name type="scientific">Labilithrix luteola</name>
    <dbReference type="NCBI Taxonomy" id="1391654"/>
    <lineage>
        <taxon>Bacteria</taxon>
        <taxon>Pseudomonadati</taxon>
        <taxon>Myxococcota</taxon>
        <taxon>Polyangia</taxon>
        <taxon>Polyangiales</taxon>
        <taxon>Labilitrichaceae</taxon>
        <taxon>Labilithrix</taxon>
    </lineage>
</organism>
<dbReference type="PATRIC" id="fig|1391654.3.peg.11087"/>
<evidence type="ECO:0000256" key="2">
    <source>
        <dbReference type="ARBA" id="ARBA00022898"/>
    </source>
</evidence>
<dbReference type="Gene3D" id="1.10.10.10">
    <property type="entry name" value="Winged helix-like DNA-binding domain superfamily/Winged helix DNA-binding domain"/>
    <property type="match status" value="1"/>
</dbReference>
<dbReference type="SUPFAM" id="SSF46785">
    <property type="entry name" value="Winged helix' DNA-binding domain"/>
    <property type="match status" value="1"/>
</dbReference>
<dbReference type="CDD" id="cd07377">
    <property type="entry name" value="WHTH_GntR"/>
    <property type="match status" value="1"/>
</dbReference>
<reference evidence="7 8" key="1">
    <citation type="submission" date="2015-08" db="EMBL/GenBank/DDBJ databases">
        <authorList>
            <person name="Babu N.S."/>
            <person name="Beckwith C.J."/>
            <person name="Beseler K.G."/>
            <person name="Brison A."/>
            <person name="Carone J.V."/>
            <person name="Caskin T.P."/>
            <person name="Diamond M."/>
            <person name="Durham M.E."/>
            <person name="Foxe J.M."/>
            <person name="Go M."/>
            <person name="Henderson B.A."/>
            <person name="Jones I.B."/>
            <person name="McGettigan J.A."/>
            <person name="Micheletti S.J."/>
            <person name="Nasrallah M.E."/>
            <person name="Ortiz D."/>
            <person name="Piller C.R."/>
            <person name="Privatt S.R."/>
            <person name="Schneider S.L."/>
            <person name="Sharp S."/>
            <person name="Smith T.C."/>
            <person name="Stanton J.D."/>
            <person name="Ullery H.E."/>
            <person name="Wilson R.J."/>
            <person name="Serrano M.G."/>
            <person name="Buck G."/>
            <person name="Lee V."/>
            <person name="Wang Y."/>
            <person name="Carvalho R."/>
            <person name="Voegtly L."/>
            <person name="Shi R."/>
            <person name="Duckworth R."/>
            <person name="Johnson A."/>
            <person name="Loviza R."/>
            <person name="Walstead R."/>
            <person name="Shah Z."/>
            <person name="Kiflezghi M."/>
            <person name="Wade K."/>
            <person name="Ball S.L."/>
            <person name="Bradley K.W."/>
            <person name="Asai D.J."/>
            <person name="Bowman C.A."/>
            <person name="Russell D.A."/>
            <person name="Pope W.H."/>
            <person name="Jacobs-Sera D."/>
            <person name="Hendrix R.W."/>
            <person name="Hatfull G.F."/>
        </authorList>
    </citation>
    <scope>NUCLEOTIDE SEQUENCE [LARGE SCALE GENOMIC DNA]</scope>
    <source>
        <strain evidence="7 8">DSM 27648</strain>
    </source>
</reference>
<dbReference type="GO" id="GO:0008483">
    <property type="term" value="F:transaminase activity"/>
    <property type="evidence" value="ECO:0007669"/>
    <property type="project" value="UniProtKB-KW"/>
</dbReference>
<dbReference type="KEGG" id="llu:AKJ09_10943"/>
<keyword evidence="8" id="KW-1185">Reference proteome</keyword>
<dbReference type="InterPro" id="IPR051446">
    <property type="entry name" value="HTH_trans_reg/aminotransferase"/>
</dbReference>
<dbReference type="PROSITE" id="PS50949">
    <property type="entry name" value="HTH_GNTR"/>
    <property type="match status" value="1"/>
</dbReference>
<dbReference type="Proteomes" id="UP000064967">
    <property type="component" value="Chromosome"/>
</dbReference>
<dbReference type="InterPro" id="IPR036388">
    <property type="entry name" value="WH-like_DNA-bd_sf"/>
</dbReference>
<dbReference type="InterPro" id="IPR036390">
    <property type="entry name" value="WH_DNA-bd_sf"/>
</dbReference>
<keyword evidence="3" id="KW-0805">Transcription regulation</keyword>
<dbReference type="InterPro" id="IPR015424">
    <property type="entry name" value="PyrdxlP-dep_Trfase"/>
</dbReference>
<dbReference type="GO" id="GO:0030170">
    <property type="term" value="F:pyridoxal phosphate binding"/>
    <property type="evidence" value="ECO:0007669"/>
    <property type="project" value="InterPro"/>
</dbReference>
<dbReference type="CDD" id="cd00609">
    <property type="entry name" value="AAT_like"/>
    <property type="match status" value="1"/>
</dbReference>
<dbReference type="RefSeq" id="WP_240488898.1">
    <property type="nucleotide sequence ID" value="NZ_CP012333.1"/>
</dbReference>
<comment type="similarity">
    <text evidence="1">In the C-terminal section; belongs to the class-I pyridoxal-phosphate-dependent aminotransferase family.</text>
</comment>
<evidence type="ECO:0000256" key="3">
    <source>
        <dbReference type="ARBA" id="ARBA00023015"/>
    </source>
</evidence>
<keyword evidence="5" id="KW-0804">Transcription</keyword>
<name>A0A0K1QFT6_9BACT</name>
<evidence type="ECO:0000313" key="7">
    <source>
        <dbReference type="EMBL" id="AKV04280.1"/>
    </source>
</evidence>
<sequence length="459" mass="50420">MSQQTQLTRALIHEIQRGRLPPGSMLPGSRTLADQLGVNRKVVVAAVDELVAQGWLETRPASGTRVAALLPRSAIADVELPSPRKTSGSRREASLVSITDGLPDARLAPLAELSRAYARALRSLRRMAPGYSDVAGEPGLREVISGFVNQARGLSTTTDDIFLTRGAQGALGLYALSMLEPGDVVAAEVPGYAPAWRAFEFAGAKVVHIPVDGDGLRTDVLEKTARRLSGKLKAVYVTPHHQYPTSVAMTPERRMKLLQLAERFDFTVLEDDYDYEYHFDGEPLLPLHATGGSRLVVYIGSLSKLLAPSVRLGYLVASDSCIRRLKNTRELLERQGDIVLERAIAELFEDGTIQRHARRARREYEARRDHLIARLSVSPALETCFDYTVPAGGLALWLTLRQGTVESLVARAREERLLIAPGSTYLPKGRLDAIRFGFAAHDTKELSRICEKLARCVPS</sequence>
<evidence type="ECO:0000256" key="4">
    <source>
        <dbReference type="ARBA" id="ARBA00023125"/>
    </source>
</evidence>
<evidence type="ECO:0000259" key="6">
    <source>
        <dbReference type="PROSITE" id="PS50949"/>
    </source>
</evidence>
<proteinExistence type="inferred from homology"/>
<keyword evidence="2" id="KW-0663">Pyridoxal phosphate</keyword>
<dbReference type="SUPFAM" id="SSF53383">
    <property type="entry name" value="PLP-dependent transferases"/>
    <property type="match status" value="1"/>
</dbReference>
<keyword evidence="4" id="KW-0238">DNA-binding</keyword>
<dbReference type="STRING" id="1391654.AKJ09_10943"/>
<dbReference type="Gene3D" id="3.40.640.10">
    <property type="entry name" value="Type I PLP-dependent aspartate aminotransferase-like (Major domain)"/>
    <property type="match status" value="1"/>
</dbReference>
<keyword evidence="7" id="KW-0032">Aminotransferase</keyword>
<dbReference type="InterPro" id="IPR004839">
    <property type="entry name" value="Aminotransferase_I/II_large"/>
</dbReference>